<name>A0A370CCX8_ASPNG</name>
<organism evidence="1 2">
    <name type="scientific">Aspergillus niger ATCC 13496</name>
    <dbReference type="NCBI Taxonomy" id="1353008"/>
    <lineage>
        <taxon>Eukaryota</taxon>
        <taxon>Fungi</taxon>
        <taxon>Dikarya</taxon>
        <taxon>Ascomycota</taxon>
        <taxon>Pezizomycotina</taxon>
        <taxon>Eurotiomycetes</taxon>
        <taxon>Eurotiomycetidae</taxon>
        <taxon>Eurotiales</taxon>
        <taxon>Aspergillaceae</taxon>
        <taxon>Aspergillus</taxon>
        <taxon>Aspergillus subgen. Circumdati</taxon>
    </lineage>
</organism>
<dbReference type="EMBL" id="KZ851903">
    <property type="protein sequence ID" value="RDH24050.1"/>
    <property type="molecule type" value="Genomic_DNA"/>
</dbReference>
<dbReference type="VEuPathDB" id="FungiDB:M747DRAFT_137399"/>
<protein>
    <submittedName>
        <fullName evidence="1">Uncharacterized protein</fullName>
    </submittedName>
</protein>
<dbReference type="Proteomes" id="UP000253845">
    <property type="component" value="Unassembled WGS sequence"/>
</dbReference>
<evidence type="ECO:0000313" key="1">
    <source>
        <dbReference type="EMBL" id="RDH24050.1"/>
    </source>
</evidence>
<sequence length="153" mass="17160">MMVHQDEEKNSWEGKEGIHPARLHDARAQLCFRLSASLVKLYFFSCLSLQLLRHSFLFIVSFSSSSPGLHPSCIFISLSCILPPLLARLPSLISPPSFPVHFSASRSLPPVALLPFPSCPSIKINTFRSSHINARSLLFSFPSSRIYDVYDLQ</sequence>
<reference evidence="1 2" key="1">
    <citation type="submission" date="2018-07" db="EMBL/GenBank/DDBJ databases">
        <title>Section-level genome sequencing of Aspergillus section Nigri to investigate inter- and intra-species variation.</title>
        <authorList>
            <consortium name="DOE Joint Genome Institute"/>
            <person name="Vesth T.C."/>
            <person name="Nybo J.L."/>
            <person name="Theobald S."/>
            <person name="Frisvad J.C."/>
            <person name="Larsen T.O."/>
            <person name="Nielsen K.F."/>
            <person name="Hoof J.B."/>
            <person name="Brandl J."/>
            <person name="Salamov A."/>
            <person name="Riley R."/>
            <person name="Gladden J.M."/>
            <person name="Phatale P."/>
            <person name="Nielsen M.T."/>
            <person name="Lyhne E.K."/>
            <person name="Kogle M.E."/>
            <person name="Strasser K."/>
            <person name="McDonnell E."/>
            <person name="Barry K."/>
            <person name="Clum A."/>
            <person name="Chen C."/>
            <person name="Nolan M."/>
            <person name="Sandor L."/>
            <person name="Kuo A."/>
            <person name="Lipzen A."/>
            <person name="Hainaut M."/>
            <person name="Drula E."/>
            <person name="Tsang A."/>
            <person name="Magnuson J.K."/>
            <person name="Henrissat B."/>
            <person name="Wiebenga A."/>
            <person name="Simmons B.A."/>
            <person name="Makela M.R."/>
            <person name="De vries R.P."/>
            <person name="Grigoriev I.V."/>
            <person name="Mortensen U.H."/>
            <person name="Baker S.E."/>
            <person name="Andersen M.R."/>
        </authorList>
    </citation>
    <scope>NUCLEOTIDE SEQUENCE [LARGE SCALE GENOMIC DNA]</scope>
    <source>
        <strain evidence="1 2">ATCC 13496</strain>
    </source>
</reference>
<evidence type="ECO:0000313" key="2">
    <source>
        <dbReference type="Proteomes" id="UP000253845"/>
    </source>
</evidence>
<proteinExistence type="predicted"/>
<dbReference type="AlphaFoldDB" id="A0A370CCX8"/>
<accession>A0A370CCX8</accession>
<gene>
    <name evidence="1" type="ORF">M747DRAFT_137399</name>
</gene>